<evidence type="ECO:0000256" key="5">
    <source>
        <dbReference type="ARBA" id="ARBA00023136"/>
    </source>
</evidence>
<dbReference type="PANTHER" id="PTHR12011">
    <property type="entry name" value="ADHESION G-PROTEIN COUPLED RECEPTOR"/>
    <property type="match status" value="1"/>
</dbReference>
<keyword evidence="5 8" id="KW-0472">Membrane</keyword>
<dbReference type="Gene3D" id="1.20.1070.10">
    <property type="entry name" value="Rhodopsin 7-helix transmembrane proteins"/>
    <property type="match status" value="1"/>
</dbReference>
<evidence type="ECO:0000256" key="7">
    <source>
        <dbReference type="SAM" id="MobiDB-lite"/>
    </source>
</evidence>
<dbReference type="Proteomes" id="UP000261560">
    <property type="component" value="Unplaced"/>
</dbReference>
<accession>A0A3B3BTM8</accession>
<feature type="transmembrane region" description="Helical" evidence="8">
    <location>
        <begin position="127"/>
        <end position="147"/>
    </location>
</feature>
<keyword evidence="4 8" id="KW-1133">Transmembrane helix</keyword>
<dbReference type="PRINTS" id="PR01694">
    <property type="entry name" value="BAIPRECURSOR"/>
</dbReference>
<feature type="compositionally biased region" description="Gly residues" evidence="7">
    <location>
        <begin position="583"/>
        <end position="592"/>
    </location>
</feature>
<dbReference type="GO" id="GO:0014069">
    <property type="term" value="C:postsynaptic density"/>
    <property type="evidence" value="ECO:0007669"/>
    <property type="project" value="TreeGrafter"/>
</dbReference>
<feature type="transmembrane region" description="Helical" evidence="8">
    <location>
        <begin position="197"/>
        <end position="220"/>
    </location>
</feature>
<feature type="domain" description="G-protein coupled receptors family 2 profile 2" evidence="10">
    <location>
        <begin position="53"/>
        <end position="327"/>
    </location>
</feature>
<dbReference type="InterPro" id="IPR000203">
    <property type="entry name" value="GPS"/>
</dbReference>
<reference evidence="11" key="1">
    <citation type="submission" date="2025-08" db="UniProtKB">
        <authorList>
            <consortium name="Ensembl"/>
        </authorList>
    </citation>
    <scope>IDENTIFICATION</scope>
</reference>
<feature type="region of interest" description="Disordered" evidence="7">
    <location>
        <begin position="635"/>
        <end position="655"/>
    </location>
</feature>
<evidence type="ECO:0000313" key="11">
    <source>
        <dbReference type="Ensembl" id="ENSOMEP00000009051.1"/>
    </source>
</evidence>
<feature type="compositionally biased region" description="Polar residues" evidence="7">
    <location>
        <begin position="595"/>
        <end position="604"/>
    </location>
</feature>
<keyword evidence="3" id="KW-0677">Repeat</keyword>
<dbReference type="Gene3D" id="2.60.220.50">
    <property type="match status" value="1"/>
</dbReference>
<dbReference type="InterPro" id="IPR000832">
    <property type="entry name" value="GPCR_2_secretin-like"/>
</dbReference>
<feature type="transmembrane region" description="Helical" evidence="8">
    <location>
        <begin position="88"/>
        <end position="107"/>
    </location>
</feature>
<dbReference type="GO" id="GO:0007189">
    <property type="term" value="P:adenylate cyclase-activating G protein-coupled receptor signaling pathway"/>
    <property type="evidence" value="ECO:0007669"/>
    <property type="project" value="TreeGrafter"/>
</dbReference>
<dbReference type="GeneTree" id="ENSGT00940000157432"/>
<evidence type="ECO:0000256" key="3">
    <source>
        <dbReference type="ARBA" id="ARBA00022737"/>
    </source>
</evidence>
<dbReference type="OMA" id="AMKRWSV"/>
<dbReference type="PaxDb" id="30732-ENSOMEP00000009051"/>
<organism evidence="11 12">
    <name type="scientific">Oryzias melastigma</name>
    <name type="common">Marine medaka</name>
    <dbReference type="NCBI Taxonomy" id="30732"/>
    <lineage>
        <taxon>Eukaryota</taxon>
        <taxon>Metazoa</taxon>
        <taxon>Chordata</taxon>
        <taxon>Craniata</taxon>
        <taxon>Vertebrata</taxon>
        <taxon>Euteleostomi</taxon>
        <taxon>Actinopterygii</taxon>
        <taxon>Neopterygii</taxon>
        <taxon>Teleostei</taxon>
        <taxon>Neoteleostei</taxon>
        <taxon>Acanthomorphata</taxon>
        <taxon>Ovalentaria</taxon>
        <taxon>Atherinomorphae</taxon>
        <taxon>Beloniformes</taxon>
        <taxon>Adrianichthyidae</taxon>
        <taxon>Oryziinae</taxon>
        <taxon>Oryzias</taxon>
    </lineage>
</organism>
<proteinExistence type="predicted"/>
<dbReference type="InterPro" id="IPR057244">
    <property type="entry name" value="GAIN_B"/>
</dbReference>
<keyword evidence="6" id="KW-1015">Disulfide bond</keyword>
<evidence type="ECO:0000256" key="4">
    <source>
        <dbReference type="ARBA" id="ARBA00022989"/>
    </source>
</evidence>
<evidence type="ECO:0000256" key="1">
    <source>
        <dbReference type="ARBA" id="ARBA00004141"/>
    </source>
</evidence>
<feature type="region of interest" description="Disordered" evidence="7">
    <location>
        <begin position="473"/>
        <end position="494"/>
    </location>
</feature>
<evidence type="ECO:0000313" key="12">
    <source>
        <dbReference type="Proteomes" id="UP000261560"/>
    </source>
</evidence>
<feature type="region of interest" description="Disordered" evidence="7">
    <location>
        <begin position="554"/>
        <end position="605"/>
    </location>
</feature>
<dbReference type="InterPro" id="IPR008077">
    <property type="entry name" value="GPCR_2_brain_angio_inhib"/>
</dbReference>
<dbReference type="Ensembl" id="ENSOMET00000001433.1">
    <property type="protein sequence ID" value="ENSOMEP00000009051.1"/>
    <property type="gene ID" value="ENSOMEG00000010262.1"/>
</dbReference>
<dbReference type="GO" id="GO:0030425">
    <property type="term" value="C:dendrite"/>
    <property type="evidence" value="ECO:0007669"/>
    <property type="project" value="TreeGrafter"/>
</dbReference>
<feature type="compositionally biased region" description="Basic and acidic residues" evidence="7">
    <location>
        <begin position="635"/>
        <end position="648"/>
    </location>
</feature>
<evidence type="ECO:0000256" key="8">
    <source>
        <dbReference type="SAM" id="Phobius"/>
    </source>
</evidence>
<dbReference type="InterPro" id="IPR017981">
    <property type="entry name" value="GPCR_2-like_7TM"/>
</dbReference>
<dbReference type="PRINTS" id="PR00249">
    <property type="entry name" value="GPCRSECRETIN"/>
</dbReference>
<feature type="transmembrane region" description="Helical" evidence="8">
    <location>
        <begin position="275"/>
        <end position="296"/>
    </location>
</feature>
<sequence>MSKIGSSLLGSWSAKGCKAVLVDSFRTKCVCDRLSTFAILARLNPEMVSSQLPSVTLIVGCGVSSLTLLLLIIIYVSVWRYIRSERSVILINFCLSIISSNALILIGQTQTRNKVRISSHRTQRHGSHTWLVSYVLAGVGFLTAVLLSLHCMMVCLHSCVCLFPGLPALVVAISVGFTKAKGYGTPSYCWLSLEGGLLYAFVGPAAAVVLVNMVIGILVFNKLVSKDGITDMKLKERAGQMTVPLYNMTLKCAKCGVISSADVSTTATSNAMASLWSSCVVLPLLALTWMSAVLAITDRRSALFQILFAVFDSLEGFVIVMVHCILRREVQEAVKCRVVDRHEDTNGDSGGSFQNGHAQLMTDFEKDVDMACRSGKLQAECFPLACVSSVGTTKRSSLQGEDKASSGTLNLQKNANFNTMPANMAKVHLQIVADYTSHTLTLRREKGATKGISTELPGAKSVYVHEGELLKQLDGDLPRGTGEGSNSEGKGPGYIILPTNNTGTLKPAKGKEDQSAKYNAEQLPQTRLIHLANPAVVEPVPGFGIKSLPADQVSVSCSDRDSPAHNLQGKPREPQLSSLCDGGQSGSSGGMSKGETVSTLSMSSLERRKSRYAELDFEKIMHTRKRHQDMFQDLNRKIHSADKDRESPPVDAKASKRWSVCHILVHGKGPSMSNK</sequence>
<dbReference type="PANTHER" id="PTHR12011:SF39">
    <property type="entry name" value="ADHESION G PROTEIN-COUPLED RECEPTOR B1"/>
    <property type="match status" value="1"/>
</dbReference>
<dbReference type="GO" id="GO:0016525">
    <property type="term" value="P:negative regulation of angiogenesis"/>
    <property type="evidence" value="ECO:0007669"/>
    <property type="project" value="InterPro"/>
</dbReference>
<dbReference type="GO" id="GO:0005886">
    <property type="term" value="C:plasma membrane"/>
    <property type="evidence" value="ECO:0007669"/>
    <property type="project" value="TreeGrafter"/>
</dbReference>
<dbReference type="AlphaFoldDB" id="A0A3B3BTM8"/>
<name>A0A3B3BTM8_ORYME</name>
<dbReference type="Pfam" id="PF00002">
    <property type="entry name" value="7tm_2"/>
    <property type="match status" value="1"/>
</dbReference>
<feature type="transmembrane region" description="Helical" evidence="8">
    <location>
        <begin position="55"/>
        <end position="76"/>
    </location>
</feature>
<comment type="subcellular location">
    <subcellularLocation>
        <location evidence="1">Membrane</location>
        <topology evidence="1">Multi-pass membrane protein</topology>
    </subcellularLocation>
</comment>
<dbReference type="GO" id="GO:0004930">
    <property type="term" value="F:G protein-coupled receptor activity"/>
    <property type="evidence" value="ECO:0007669"/>
    <property type="project" value="InterPro"/>
</dbReference>
<keyword evidence="12" id="KW-1185">Reference proteome</keyword>
<evidence type="ECO:0000256" key="6">
    <source>
        <dbReference type="ARBA" id="ARBA00023157"/>
    </source>
</evidence>
<evidence type="ECO:0000256" key="2">
    <source>
        <dbReference type="ARBA" id="ARBA00022692"/>
    </source>
</evidence>
<evidence type="ECO:0000259" key="10">
    <source>
        <dbReference type="PROSITE" id="PS50261"/>
    </source>
</evidence>
<evidence type="ECO:0000259" key="9">
    <source>
        <dbReference type="PROSITE" id="PS50221"/>
    </source>
</evidence>
<dbReference type="PROSITE" id="PS50261">
    <property type="entry name" value="G_PROTEIN_RECEP_F2_4"/>
    <property type="match status" value="1"/>
</dbReference>
<dbReference type="Pfam" id="PF01825">
    <property type="entry name" value="GPS"/>
    <property type="match status" value="1"/>
</dbReference>
<dbReference type="PROSITE" id="PS50221">
    <property type="entry name" value="GAIN_B"/>
    <property type="match status" value="1"/>
</dbReference>
<dbReference type="InterPro" id="IPR046338">
    <property type="entry name" value="GAIN_dom_sf"/>
</dbReference>
<reference evidence="11" key="2">
    <citation type="submission" date="2025-09" db="UniProtKB">
        <authorList>
            <consortium name="Ensembl"/>
        </authorList>
    </citation>
    <scope>IDENTIFICATION</scope>
</reference>
<protein>
    <submittedName>
        <fullName evidence="11">Adhesion G protein-coupled receptor B1a</fullName>
    </submittedName>
</protein>
<dbReference type="GO" id="GO:0007166">
    <property type="term" value="P:cell surface receptor signaling pathway"/>
    <property type="evidence" value="ECO:0007669"/>
    <property type="project" value="InterPro"/>
</dbReference>
<feature type="transmembrane region" description="Helical" evidence="8">
    <location>
        <begin position="154"/>
        <end position="177"/>
    </location>
</feature>
<feature type="domain" description="GAIN-B" evidence="9">
    <location>
        <begin position="1"/>
        <end position="47"/>
    </location>
</feature>
<dbReference type="STRING" id="30732.ENSOMEP00000009051"/>
<dbReference type="GO" id="GO:0043652">
    <property type="term" value="P:engulfment of apoptotic cell"/>
    <property type="evidence" value="ECO:0007669"/>
    <property type="project" value="TreeGrafter"/>
</dbReference>
<keyword evidence="2 8" id="KW-0812">Transmembrane</keyword>